<dbReference type="PANTHER" id="PTHR11106:SF27">
    <property type="entry name" value="MACRO DOMAIN-CONTAINING PROTEIN"/>
    <property type="match status" value="1"/>
</dbReference>
<name>A0A1W0WYB1_HYPEX</name>
<dbReference type="GO" id="GO:0140291">
    <property type="term" value="P:peptidyl-glutamate ADP-deribosylation"/>
    <property type="evidence" value="ECO:0007669"/>
    <property type="project" value="TreeGrafter"/>
</dbReference>
<organism evidence="3 4">
    <name type="scientific">Hypsibius exemplaris</name>
    <name type="common">Freshwater tardigrade</name>
    <dbReference type="NCBI Taxonomy" id="2072580"/>
    <lineage>
        <taxon>Eukaryota</taxon>
        <taxon>Metazoa</taxon>
        <taxon>Ecdysozoa</taxon>
        <taxon>Tardigrada</taxon>
        <taxon>Eutardigrada</taxon>
        <taxon>Parachela</taxon>
        <taxon>Hypsibioidea</taxon>
        <taxon>Hypsibiidae</taxon>
        <taxon>Hypsibius</taxon>
    </lineage>
</organism>
<evidence type="ECO:0000259" key="2">
    <source>
        <dbReference type="PROSITE" id="PS51154"/>
    </source>
</evidence>
<dbReference type="AlphaFoldDB" id="A0A1W0WYB1"/>
<dbReference type="SUPFAM" id="SSF52949">
    <property type="entry name" value="Macro domain-like"/>
    <property type="match status" value="1"/>
</dbReference>
<dbReference type="Gene3D" id="3.40.220.10">
    <property type="entry name" value="Leucine Aminopeptidase, subunit E, domain 1"/>
    <property type="match status" value="1"/>
</dbReference>
<dbReference type="GO" id="GO:0005654">
    <property type="term" value="C:nucleoplasm"/>
    <property type="evidence" value="ECO:0007669"/>
    <property type="project" value="TreeGrafter"/>
</dbReference>
<evidence type="ECO:0000256" key="1">
    <source>
        <dbReference type="SAM" id="MobiDB-lite"/>
    </source>
</evidence>
<dbReference type="Proteomes" id="UP000192578">
    <property type="component" value="Unassembled WGS sequence"/>
</dbReference>
<dbReference type="GO" id="GO:0042278">
    <property type="term" value="P:purine nucleoside metabolic process"/>
    <property type="evidence" value="ECO:0007669"/>
    <property type="project" value="TreeGrafter"/>
</dbReference>
<evidence type="ECO:0000313" key="4">
    <source>
        <dbReference type="Proteomes" id="UP000192578"/>
    </source>
</evidence>
<dbReference type="GO" id="GO:0006974">
    <property type="term" value="P:DNA damage response"/>
    <property type="evidence" value="ECO:0007669"/>
    <property type="project" value="TreeGrafter"/>
</dbReference>
<dbReference type="InterPro" id="IPR043472">
    <property type="entry name" value="Macro_dom-like"/>
</dbReference>
<dbReference type="EMBL" id="MTYJ01000033">
    <property type="protein sequence ID" value="OQV20102.1"/>
    <property type="molecule type" value="Genomic_DNA"/>
</dbReference>
<accession>A0A1W0WYB1</accession>
<comment type="caution">
    <text evidence="3">The sequence shown here is derived from an EMBL/GenBank/DDBJ whole genome shotgun (WGS) entry which is preliminary data.</text>
</comment>
<dbReference type="CDD" id="cd02908">
    <property type="entry name" value="Macro_OAADPr_deacetylase"/>
    <property type="match status" value="1"/>
</dbReference>
<sequence length="266" mass="28976">MQQVLRRSLRMMANNSSRRKSGGEDGPKKTAPAPAPAAEYSTTGVDPLDIPCWTEHLKSLHIPTATNGEASSAAHTNGKALKHAVLDEEPVRQNFNDKISLWQGDITEFQADAIVNAANKSLLGGGGVDGAIHHAAGPDLRAECLKLHGCATGEAKITKGFRLPCKHVIHTVGPIGEKPEKLRSCYLNSLDLLKEHELRTVVFPCISTGIYGYPNEAACLVAIESVRHWLETGDNSSLVDRIIFCLYEDVDVDCYEKHLPTYFPPV</sequence>
<dbReference type="Pfam" id="PF01661">
    <property type="entry name" value="Macro"/>
    <property type="match status" value="1"/>
</dbReference>
<feature type="region of interest" description="Disordered" evidence="1">
    <location>
        <begin position="1"/>
        <end position="42"/>
    </location>
</feature>
<reference evidence="4" key="1">
    <citation type="submission" date="2017-01" db="EMBL/GenBank/DDBJ databases">
        <title>Comparative genomics of anhydrobiosis in the tardigrade Hypsibius dujardini.</title>
        <authorList>
            <person name="Yoshida Y."/>
            <person name="Koutsovoulos G."/>
            <person name="Laetsch D."/>
            <person name="Stevens L."/>
            <person name="Kumar S."/>
            <person name="Horikawa D."/>
            <person name="Ishino K."/>
            <person name="Komine S."/>
            <person name="Tomita M."/>
            <person name="Blaxter M."/>
            <person name="Arakawa K."/>
        </authorList>
    </citation>
    <scope>NUCLEOTIDE SEQUENCE [LARGE SCALE GENOMIC DNA]</scope>
    <source>
        <strain evidence="4">Z151</strain>
    </source>
</reference>
<dbReference type="InterPro" id="IPR002589">
    <property type="entry name" value="Macro_dom"/>
</dbReference>
<dbReference type="PROSITE" id="PS51154">
    <property type="entry name" value="MACRO"/>
    <property type="match status" value="1"/>
</dbReference>
<dbReference type="SMART" id="SM00506">
    <property type="entry name" value="A1pp"/>
    <property type="match status" value="1"/>
</dbReference>
<proteinExistence type="predicted"/>
<dbReference type="PANTHER" id="PTHR11106">
    <property type="entry name" value="GANGLIOSIDE INDUCED DIFFERENTIATION ASSOCIATED PROTEIN 2-RELATED"/>
    <property type="match status" value="1"/>
</dbReference>
<protein>
    <submittedName>
        <fullName evidence="3">O-acetyl-ADP-ribose deacetylase MACROD1</fullName>
    </submittedName>
</protein>
<evidence type="ECO:0000313" key="3">
    <source>
        <dbReference type="EMBL" id="OQV20102.1"/>
    </source>
</evidence>
<gene>
    <name evidence="3" type="ORF">BV898_05895</name>
</gene>
<dbReference type="OrthoDB" id="6077599at2759"/>
<keyword evidence="4" id="KW-1185">Reference proteome</keyword>
<feature type="domain" description="Macro" evidence="2">
    <location>
        <begin position="86"/>
        <end position="263"/>
    </location>
</feature>
<dbReference type="GO" id="GO:0140293">
    <property type="term" value="F:ADP-ribosylglutamate hydrolase activity"/>
    <property type="evidence" value="ECO:0007669"/>
    <property type="project" value="TreeGrafter"/>
</dbReference>